<dbReference type="InterPro" id="IPR055268">
    <property type="entry name" value="PCB-like"/>
</dbReference>
<evidence type="ECO:0000313" key="3">
    <source>
        <dbReference type="Proteomes" id="UP000589626"/>
    </source>
</evidence>
<dbReference type="EMBL" id="JACHWR010000017">
    <property type="protein sequence ID" value="MBB3045673.1"/>
    <property type="molecule type" value="Genomic_DNA"/>
</dbReference>
<sequence>MKDVQLVDVSLRDGNQSLWGATGVTTRMVRGVAPLLDRVGYRTVEIASSTMLATAVRYHREDPWERLRTARDLMPNTQLGFLTTGKRFITFYRTPDAIFELAFRLLARNGVTRLWVIDPMHDMDGAKRTAALAKRVGFEEVVGGVCYTTSPVHTDDYFADKVAELDDCPEIDSVYLKDPAGLLTPERVSHLVPTLQARLDRLRVDEIHSHTTTGISPLTVLAAADVGVDTIHCALPPLANGGSHPPGPRLVKNLHARGYRTHVDVEAMADASAYLMRQARIKGLPIGTPNEYDEEYYRHTIPGGVQSTTRRQLAEIGKADLFDAVIEESVQVREDLGWPIVMTPFAQYIVTQATLNVIGGERYRQLSDEVVDLLRGDFGPLPGPVDQDLMDRAMATSRATQAPDQDITIEDLRRRFGHTLSDEELLLRAVMPANQVDAMIAARGTGRASTLATALAGMAGARPGRTTIDLTQDGTSLTLTRDVPADQGAAS</sequence>
<name>A0A7W4W1Z1_9ACTN</name>
<dbReference type="EC" id="4.1.1.112" evidence="2"/>
<dbReference type="GO" id="GO:0005737">
    <property type="term" value="C:cytoplasm"/>
    <property type="evidence" value="ECO:0007669"/>
    <property type="project" value="TreeGrafter"/>
</dbReference>
<protein>
    <submittedName>
        <fullName evidence="2">Oxaloacetate decarboxylase alpha subunit</fullName>
        <ecNumber evidence="2">4.1.1.112</ecNumber>
    </submittedName>
</protein>
<feature type="domain" description="Pyruvate carboxyltransferase" evidence="1">
    <location>
        <begin position="4"/>
        <end position="269"/>
    </location>
</feature>
<dbReference type="CDD" id="cd07937">
    <property type="entry name" value="DRE_TIM_PC_TC_5S"/>
    <property type="match status" value="1"/>
</dbReference>
<keyword evidence="2" id="KW-0456">Lyase</keyword>
<comment type="caution">
    <text evidence="2">The sequence shown here is derived from an EMBL/GenBank/DDBJ whole genome shotgun (WGS) entry which is preliminary data.</text>
</comment>
<evidence type="ECO:0000313" key="2">
    <source>
        <dbReference type="EMBL" id="MBB3045673.1"/>
    </source>
</evidence>
<dbReference type="InterPro" id="IPR013785">
    <property type="entry name" value="Aldolase_TIM"/>
</dbReference>
<proteinExistence type="predicted"/>
<gene>
    <name evidence="2" type="ORF">FHU40_005533</name>
</gene>
<dbReference type="Gene3D" id="3.20.20.70">
    <property type="entry name" value="Aldolase class I"/>
    <property type="match status" value="1"/>
</dbReference>
<organism evidence="2 3">
    <name type="scientific">Nocardioides soli</name>
    <dbReference type="NCBI Taxonomy" id="1036020"/>
    <lineage>
        <taxon>Bacteria</taxon>
        <taxon>Bacillati</taxon>
        <taxon>Actinomycetota</taxon>
        <taxon>Actinomycetes</taxon>
        <taxon>Propionibacteriales</taxon>
        <taxon>Nocardioidaceae</taxon>
        <taxon>Nocardioides</taxon>
    </lineage>
</organism>
<dbReference type="PROSITE" id="PS50991">
    <property type="entry name" value="PYR_CT"/>
    <property type="match status" value="1"/>
</dbReference>
<dbReference type="GO" id="GO:0008948">
    <property type="term" value="F:oxaloacetate decarboxylase activity"/>
    <property type="evidence" value="ECO:0007669"/>
    <property type="project" value="UniProtKB-EC"/>
</dbReference>
<accession>A0A7W4W1Z1</accession>
<evidence type="ECO:0000259" key="1">
    <source>
        <dbReference type="PROSITE" id="PS50991"/>
    </source>
</evidence>
<dbReference type="GO" id="GO:0006094">
    <property type="term" value="P:gluconeogenesis"/>
    <property type="evidence" value="ECO:0007669"/>
    <property type="project" value="TreeGrafter"/>
</dbReference>
<dbReference type="GO" id="GO:0004736">
    <property type="term" value="F:pyruvate carboxylase activity"/>
    <property type="evidence" value="ECO:0007669"/>
    <property type="project" value="TreeGrafter"/>
</dbReference>
<keyword evidence="3" id="KW-1185">Reference proteome</keyword>
<dbReference type="AlphaFoldDB" id="A0A7W4W1Z1"/>
<dbReference type="Pfam" id="PF02436">
    <property type="entry name" value="PYC_OADA"/>
    <property type="match status" value="1"/>
</dbReference>
<dbReference type="SUPFAM" id="SSF51569">
    <property type="entry name" value="Aldolase"/>
    <property type="match status" value="1"/>
</dbReference>
<dbReference type="PANTHER" id="PTHR43778:SF2">
    <property type="entry name" value="PYRUVATE CARBOXYLASE, MITOCHONDRIAL"/>
    <property type="match status" value="1"/>
</dbReference>
<dbReference type="PANTHER" id="PTHR43778">
    <property type="entry name" value="PYRUVATE CARBOXYLASE"/>
    <property type="match status" value="1"/>
</dbReference>
<dbReference type="InterPro" id="IPR003379">
    <property type="entry name" value="Carboxylase_cons_dom"/>
</dbReference>
<reference evidence="2 3" key="1">
    <citation type="submission" date="2020-08" db="EMBL/GenBank/DDBJ databases">
        <title>Sequencing the genomes of 1000 actinobacteria strains.</title>
        <authorList>
            <person name="Klenk H.-P."/>
        </authorList>
    </citation>
    <scope>NUCLEOTIDE SEQUENCE [LARGE SCALE GENOMIC DNA]</scope>
    <source>
        <strain evidence="2 3">DSM 105498</strain>
    </source>
</reference>
<dbReference type="RefSeq" id="WP_183595636.1">
    <property type="nucleotide sequence ID" value="NZ_JACHWR010000017.1"/>
</dbReference>
<dbReference type="SUPFAM" id="SSF89000">
    <property type="entry name" value="post-HMGL domain-like"/>
    <property type="match status" value="1"/>
</dbReference>
<dbReference type="InterPro" id="IPR000891">
    <property type="entry name" value="PYR_CT"/>
</dbReference>
<dbReference type="Proteomes" id="UP000589626">
    <property type="component" value="Unassembled WGS sequence"/>
</dbReference>